<dbReference type="HAMAP" id="MF_00080">
    <property type="entry name" value="IF_3"/>
    <property type="match status" value="1"/>
</dbReference>
<comment type="similarity">
    <text evidence="1 4 6">Belongs to the IF-3 family.</text>
</comment>
<sequence>MREVCCIKKNELLVNEDIRDKEIRLIDADGSMLGVLATAEAQKLAYSKNLDLVKIVPNAVPPVCKIIDYGKSVFEQSKKQKEAKKNQKVVSLKEVRLSATIEEHDFKFKVKNAYKFLHDGDKVKASIRFKGREMRYTVSGQEVLLNFAEAVKEVGIVEKQPRLEGRSMTMILNPKKVL</sequence>
<keyword evidence="3 4" id="KW-0648">Protein biosynthesis</keyword>
<dbReference type="GO" id="GO:0043022">
    <property type="term" value="F:ribosome binding"/>
    <property type="evidence" value="ECO:0007669"/>
    <property type="project" value="UniProtKB-ARBA"/>
</dbReference>
<evidence type="ECO:0000256" key="3">
    <source>
        <dbReference type="ARBA" id="ARBA00022917"/>
    </source>
</evidence>
<comment type="subunit">
    <text evidence="4 6">Monomer.</text>
</comment>
<evidence type="ECO:0000259" key="8">
    <source>
        <dbReference type="Pfam" id="PF05198"/>
    </source>
</evidence>
<evidence type="ECO:0000313" key="10">
    <source>
        <dbReference type="Proteomes" id="UP000253034"/>
    </source>
</evidence>
<dbReference type="InterPro" id="IPR036788">
    <property type="entry name" value="T_IF-3_C_sf"/>
</dbReference>
<reference evidence="9 10" key="1">
    <citation type="submission" date="2018-07" db="EMBL/GenBank/DDBJ databases">
        <title>Genomic Encyclopedia of Type Strains, Phase IV (KMG-IV): sequencing the most valuable type-strain genomes for metagenomic binning, comparative biology and taxonomic classification.</title>
        <authorList>
            <person name="Goeker M."/>
        </authorList>
    </citation>
    <scope>NUCLEOTIDE SEQUENCE [LARGE SCALE GENOMIC DNA]</scope>
    <source>
        <strain evidence="9 10">DSM 27016</strain>
    </source>
</reference>
<dbReference type="EMBL" id="QPJT01000043">
    <property type="protein sequence ID" value="RCX08293.1"/>
    <property type="molecule type" value="Genomic_DNA"/>
</dbReference>
<name>A0A369AGN1_9FIRM</name>
<dbReference type="Proteomes" id="UP000253034">
    <property type="component" value="Unassembled WGS sequence"/>
</dbReference>
<organism evidence="9 10">
    <name type="scientific">Anaerobacterium chartisolvens</name>
    <dbReference type="NCBI Taxonomy" id="1297424"/>
    <lineage>
        <taxon>Bacteria</taxon>
        <taxon>Bacillati</taxon>
        <taxon>Bacillota</taxon>
        <taxon>Clostridia</taxon>
        <taxon>Eubacteriales</taxon>
        <taxon>Oscillospiraceae</taxon>
        <taxon>Anaerobacterium</taxon>
    </lineage>
</organism>
<dbReference type="AlphaFoldDB" id="A0A369AGN1"/>
<dbReference type="InterPro" id="IPR019814">
    <property type="entry name" value="Translation_initiation_fac_3_N"/>
</dbReference>
<evidence type="ECO:0000256" key="5">
    <source>
        <dbReference type="NCBIfam" id="TIGR00168"/>
    </source>
</evidence>
<dbReference type="PANTHER" id="PTHR10938">
    <property type="entry name" value="TRANSLATION INITIATION FACTOR IF-3"/>
    <property type="match status" value="1"/>
</dbReference>
<accession>A0A369AGN1</accession>
<keyword evidence="10" id="KW-1185">Reference proteome</keyword>
<gene>
    <name evidence="4" type="primary">infC</name>
    <name evidence="9" type="ORF">DFR58_1435</name>
</gene>
<dbReference type="SUPFAM" id="SSF54364">
    <property type="entry name" value="Translation initiation factor IF3, N-terminal domain"/>
    <property type="match status" value="1"/>
</dbReference>
<protein>
    <recommendedName>
        <fullName evidence="4 5">Translation initiation factor IF-3</fullName>
    </recommendedName>
</protein>
<dbReference type="GO" id="GO:0005829">
    <property type="term" value="C:cytosol"/>
    <property type="evidence" value="ECO:0007669"/>
    <property type="project" value="TreeGrafter"/>
</dbReference>
<evidence type="ECO:0000256" key="1">
    <source>
        <dbReference type="ARBA" id="ARBA00005439"/>
    </source>
</evidence>
<dbReference type="InterPro" id="IPR036787">
    <property type="entry name" value="T_IF-3_N_sf"/>
</dbReference>
<evidence type="ECO:0000256" key="6">
    <source>
        <dbReference type="RuleBase" id="RU000646"/>
    </source>
</evidence>
<keyword evidence="2 4" id="KW-0396">Initiation factor</keyword>
<feature type="domain" description="Translation initiation factor 3 N-terminal" evidence="8">
    <location>
        <begin position="14"/>
        <end position="83"/>
    </location>
</feature>
<dbReference type="SUPFAM" id="SSF55200">
    <property type="entry name" value="Translation initiation factor IF3, C-terminal domain"/>
    <property type="match status" value="1"/>
</dbReference>
<proteinExistence type="inferred from homology"/>
<dbReference type="FunFam" id="3.10.20.80:FF:000001">
    <property type="entry name" value="Translation initiation factor IF-3"/>
    <property type="match status" value="1"/>
</dbReference>
<keyword evidence="4" id="KW-0963">Cytoplasm</keyword>
<evidence type="ECO:0000256" key="2">
    <source>
        <dbReference type="ARBA" id="ARBA00022540"/>
    </source>
</evidence>
<evidence type="ECO:0000313" key="9">
    <source>
        <dbReference type="EMBL" id="RCX08293.1"/>
    </source>
</evidence>
<dbReference type="NCBIfam" id="TIGR00168">
    <property type="entry name" value="infC"/>
    <property type="match status" value="1"/>
</dbReference>
<dbReference type="FunFam" id="3.30.110.10:FF:000001">
    <property type="entry name" value="Translation initiation factor IF-3"/>
    <property type="match status" value="1"/>
</dbReference>
<dbReference type="GO" id="GO:0016020">
    <property type="term" value="C:membrane"/>
    <property type="evidence" value="ECO:0007669"/>
    <property type="project" value="TreeGrafter"/>
</dbReference>
<dbReference type="Gene3D" id="3.30.110.10">
    <property type="entry name" value="Translation initiation factor 3 (IF-3), C-terminal domain"/>
    <property type="match status" value="1"/>
</dbReference>
<comment type="function">
    <text evidence="4 6">IF-3 binds to the 30S ribosomal subunit and shifts the equilibrium between 70S ribosomes and their 50S and 30S subunits in favor of the free subunits, thus enhancing the availability of 30S subunits on which protein synthesis initiation begins.</text>
</comment>
<feature type="domain" description="Translation initiation factor 3 C-terminal" evidence="7">
    <location>
        <begin position="90"/>
        <end position="175"/>
    </location>
</feature>
<dbReference type="PROSITE" id="PS00938">
    <property type="entry name" value="IF3"/>
    <property type="match status" value="1"/>
</dbReference>
<dbReference type="InterPro" id="IPR019813">
    <property type="entry name" value="Translation_initiation_fac3_CS"/>
</dbReference>
<dbReference type="InterPro" id="IPR019815">
    <property type="entry name" value="Translation_initiation_fac_3_C"/>
</dbReference>
<dbReference type="PANTHER" id="PTHR10938:SF0">
    <property type="entry name" value="TRANSLATION INITIATION FACTOR IF-3, MITOCHONDRIAL"/>
    <property type="match status" value="1"/>
</dbReference>
<dbReference type="Gene3D" id="3.10.20.80">
    <property type="entry name" value="Translation initiation factor 3 (IF-3), N-terminal domain"/>
    <property type="match status" value="1"/>
</dbReference>
<dbReference type="InterPro" id="IPR001288">
    <property type="entry name" value="Translation_initiation_fac_3"/>
</dbReference>
<comment type="caution">
    <text evidence="9">The sequence shown here is derived from an EMBL/GenBank/DDBJ whole genome shotgun (WGS) entry which is preliminary data.</text>
</comment>
<evidence type="ECO:0000256" key="4">
    <source>
        <dbReference type="HAMAP-Rule" id="MF_00080"/>
    </source>
</evidence>
<comment type="subcellular location">
    <subcellularLocation>
        <location evidence="4 6">Cytoplasm</location>
    </subcellularLocation>
</comment>
<dbReference type="Pfam" id="PF00707">
    <property type="entry name" value="IF3_C"/>
    <property type="match status" value="1"/>
</dbReference>
<evidence type="ECO:0000259" key="7">
    <source>
        <dbReference type="Pfam" id="PF00707"/>
    </source>
</evidence>
<dbReference type="GO" id="GO:0003743">
    <property type="term" value="F:translation initiation factor activity"/>
    <property type="evidence" value="ECO:0007669"/>
    <property type="project" value="UniProtKB-UniRule"/>
</dbReference>
<dbReference type="Pfam" id="PF05198">
    <property type="entry name" value="IF3_N"/>
    <property type="match status" value="1"/>
</dbReference>
<dbReference type="GO" id="GO:0032790">
    <property type="term" value="P:ribosome disassembly"/>
    <property type="evidence" value="ECO:0007669"/>
    <property type="project" value="TreeGrafter"/>
</dbReference>